<dbReference type="SUPFAM" id="SSF53850">
    <property type="entry name" value="Periplasmic binding protein-like II"/>
    <property type="match status" value="1"/>
</dbReference>
<dbReference type="Gene3D" id="3.90.76.10">
    <property type="entry name" value="Dipeptide-binding Protein, Domain 1"/>
    <property type="match status" value="1"/>
</dbReference>
<dbReference type="InterPro" id="IPR030678">
    <property type="entry name" value="Peptide/Ni-bd"/>
</dbReference>
<accession>A0AB39HNW5</accession>
<dbReference type="GO" id="GO:0043190">
    <property type="term" value="C:ATP-binding cassette (ABC) transporter complex"/>
    <property type="evidence" value="ECO:0007669"/>
    <property type="project" value="InterPro"/>
</dbReference>
<dbReference type="RefSeq" id="WP_368652800.1">
    <property type="nucleotide sequence ID" value="NZ_CP162599.1"/>
</dbReference>
<dbReference type="Pfam" id="PF00496">
    <property type="entry name" value="SBP_bac_5"/>
    <property type="match status" value="1"/>
</dbReference>
<evidence type="ECO:0000256" key="1">
    <source>
        <dbReference type="ARBA" id="ARBA00022729"/>
    </source>
</evidence>
<organism evidence="4">
    <name type="scientific">Ornithinibacillus sp. 4-3</name>
    <dbReference type="NCBI Taxonomy" id="3231488"/>
    <lineage>
        <taxon>Bacteria</taxon>
        <taxon>Bacillati</taxon>
        <taxon>Bacillota</taxon>
        <taxon>Bacilli</taxon>
        <taxon>Bacillales</taxon>
        <taxon>Bacillaceae</taxon>
        <taxon>Ornithinibacillus</taxon>
    </lineage>
</organism>
<dbReference type="GO" id="GO:1904680">
    <property type="term" value="F:peptide transmembrane transporter activity"/>
    <property type="evidence" value="ECO:0007669"/>
    <property type="project" value="TreeGrafter"/>
</dbReference>
<feature type="signal peptide" evidence="2">
    <location>
        <begin position="1"/>
        <end position="24"/>
    </location>
</feature>
<proteinExistence type="predicted"/>
<dbReference type="GO" id="GO:0015833">
    <property type="term" value="P:peptide transport"/>
    <property type="evidence" value="ECO:0007669"/>
    <property type="project" value="TreeGrafter"/>
</dbReference>
<dbReference type="InterPro" id="IPR000914">
    <property type="entry name" value="SBP_5_dom"/>
</dbReference>
<protein>
    <submittedName>
        <fullName evidence="4">ABC transporter substrate-binding protein</fullName>
    </submittedName>
</protein>
<sequence>MKFLKGFGRLMIFSIILFIIGCSAGETDEPTAGAEEGEMKTGGALNIGYSTQPNSLDPHLSSESANTIVTRNIFETLVVKDSNEAVQPMLAESFEQSEDGKTLTFVLREGVYFHNGKEMKAGDVVASMNNWLKNSSSGKAFDEAVFEEIDEYTVQITLDNPLSTALVSLSRVHNYPAIMPEEVINEAGEEGIKEYIGTGPFKYEEWRQDQYLKLVKNEDYQSRSEPADGLAGKKEALVDELYFHFVSDTFTRVAGLQSGEYDLIHSIPADSVNQIEDEPNSSTIIELSGSLNVHFNKKNSIFKDLKMREIVEMALDKEAILTATYADEKFYEMNHNFMMKYQTQQWNSSIGEEEYMGWDPEKAKKMLEESDYDGEQLTLLTTRDYPDQYEASIVVQRQLEEIGMNIDLAVYDWPTFLDYRDNEDAWDIFTVVNTAVPEPLTTNYLNNSYAGWTDSPELEELKEEFESQTSLEEAEAYFDHLQQWFVDYKPIVKIGESNNIHGVNNNVHGLEFYRGFVLWNVYKED</sequence>
<gene>
    <name evidence="4" type="ORF">AB4Y30_13815</name>
</gene>
<feature type="domain" description="Solute-binding protein family 5" evidence="3">
    <location>
        <begin position="86"/>
        <end position="446"/>
    </location>
</feature>
<dbReference type="PANTHER" id="PTHR30290:SF38">
    <property type="entry name" value="D,D-DIPEPTIDE-BINDING PERIPLASMIC PROTEIN DDPA-RELATED"/>
    <property type="match status" value="1"/>
</dbReference>
<dbReference type="Gene3D" id="3.10.105.10">
    <property type="entry name" value="Dipeptide-binding Protein, Domain 3"/>
    <property type="match status" value="1"/>
</dbReference>
<dbReference type="GO" id="GO:0042597">
    <property type="term" value="C:periplasmic space"/>
    <property type="evidence" value="ECO:0007669"/>
    <property type="project" value="UniProtKB-ARBA"/>
</dbReference>
<dbReference type="EMBL" id="CP162599">
    <property type="protein sequence ID" value="XDK32078.1"/>
    <property type="molecule type" value="Genomic_DNA"/>
</dbReference>
<evidence type="ECO:0000256" key="2">
    <source>
        <dbReference type="SAM" id="SignalP"/>
    </source>
</evidence>
<keyword evidence="1 2" id="KW-0732">Signal</keyword>
<dbReference type="CDD" id="cd08502">
    <property type="entry name" value="PBP2_NikA_DppA_OppA_like_16"/>
    <property type="match status" value="1"/>
</dbReference>
<evidence type="ECO:0000259" key="3">
    <source>
        <dbReference type="Pfam" id="PF00496"/>
    </source>
</evidence>
<dbReference type="PROSITE" id="PS51257">
    <property type="entry name" value="PROKAR_LIPOPROTEIN"/>
    <property type="match status" value="1"/>
</dbReference>
<name>A0AB39HNW5_9BACI</name>
<feature type="chain" id="PRO_5044256874" evidence="2">
    <location>
        <begin position="25"/>
        <end position="525"/>
    </location>
</feature>
<dbReference type="PIRSF" id="PIRSF002741">
    <property type="entry name" value="MppA"/>
    <property type="match status" value="1"/>
</dbReference>
<dbReference type="PANTHER" id="PTHR30290">
    <property type="entry name" value="PERIPLASMIC BINDING COMPONENT OF ABC TRANSPORTER"/>
    <property type="match status" value="1"/>
</dbReference>
<dbReference type="AlphaFoldDB" id="A0AB39HNW5"/>
<evidence type="ECO:0000313" key="4">
    <source>
        <dbReference type="EMBL" id="XDK32078.1"/>
    </source>
</evidence>
<dbReference type="InterPro" id="IPR039424">
    <property type="entry name" value="SBP_5"/>
</dbReference>
<reference evidence="4" key="1">
    <citation type="submission" date="2024-07" db="EMBL/GenBank/DDBJ databases">
        <title>Halotolerant mesophilic bacterium Ornithinibacillus sp. 4-3, sp. nov., isolated from soil.</title>
        <authorList>
            <person name="Sidarenka A.V."/>
            <person name="Guliayeva D.E."/>
            <person name="Leanovich S.I."/>
            <person name="Hileuskaya K.S."/>
            <person name="Akhremchuk A.E."/>
            <person name="Sikolenko M.A."/>
            <person name="Valentovich L.N."/>
        </authorList>
    </citation>
    <scope>NUCLEOTIDE SEQUENCE</scope>
    <source>
        <strain evidence="4">4-3</strain>
    </source>
</reference>
<dbReference type="Gene3D" id="3.40.190.10">
    <property type="entry name" value="Periplasmic binding protein-like II"/>
    <property type="match status" value="1"/>
</dbReference>